<dbReference type="Pfam" id="PF00293">
    <property type="entry name" value="NUDIX"/>
    <property type="match status" value="1"/>
</dbReference>
<reference evidence="2 3" key="1">
    <citation type="submission" date="2018-08" db="EMBL/GenBank/DDBJ databases">
        <title>Muricauda nanhaiensis sp. nov., isolated from seawater of the South China Sea.</title>
        <authorList>
            <person name="Dang Y."/>
        </authorList>
    </citation>
    <scope>NUCLEOTIDE SEQUENCE [LARGE SCALE GENOMIC DNA]</scope>
    <source>
        <strain evidence="2 3">SM1704</strain>
    </source>
</reference>
<name>A0A371JTJ3_9FLAO</name>
<dbReference type="Gene3D" id="3.90.79.10">
    <property type="entry name" value="Nucleoside Triphosphate Pyrophosphohydrolase"/>
    <property type="match status" value="1"/>
</dbReference>
<dbReference type="InterPro" id="IPR015797">
    <property type="entry name" value="NUDIX_hydrolase-like_dom_sf"/>
</dbReference>
<keyword evidence="3" id="KW-1185">Reference proteome</keyword>
<organism evidence="2 3">
    <name type="scientific">Flagellimonas nanhaiensis</name>
    <dbReference type="NCBI Taxonomy" id="2292706"/>
    <lineage>
        <taxon>Bacteria</taxon>
        <taxon>Pseudomonadati</taxon>
        <taxon>Bacteroidota</taxon>
        <taxon>Flavobacteriia</taxon>
        <taxon>Flavobacteriales</taxon>
        <taxon>Flavobacteriaceae</taxon>
        <taxon>Flagellimonas</taxon>
    </lineage>
</organism>
<dbReference type="AlphaFoldDB" id="A0A371JTJ3"/>
<evidence type="ECO:0000313" key="2">
    <source>
        <dbReference type="EMBL" id="RDY61125.1"/>
    </source>
</evidence>
<dbReference type="EMBL" id="QTJX01000001">
    <property type="protein sequence ID" value="RDY61125.1"/>
    <property type="molecule type" value="Genomic_DNA"/>
</dbReference>
<dbReference type="Proteomes" id="UP000261828">
    <property type="component" value="Unassembled WGS sequence"/>
</dbReference>
<comment type="caution">
    <text evidence="2">The sequence shown here is derived from an EMBL/GenBank/DDBJ whole genome shotgun (WGS) entry which is preliminary data.</text>
</comment>
<sequence length="164" mass="19096">MAGYFYAPFNKKGNMKKIVKSRLLAVCGSKVLILKKVGKPLRYTLPGGVKKRKETDKQALIRETGEEIELQLTEEQVQFYMSHVNKTEAGIIIKNYYHAHFEPLKIKVLEKHKFQSALWLNWKKVIGFMDKSDRLAVKVYFKNLKTQNKNMSKNERTISSRIAM</sequence>
<proteinExistence type="predicted"/>
<dbReference type="InterPro" id="IPR000086">
    <property type="entry name" value="NUDIX_hydrolase_dom"/>
</dbReference>
<accession>A0A371JTJ3</accession>
<dbReference type="SUPFAM" id="SSF55811">
    <property type="entry name" value="Nudix"/>
    <property type="match status" value="1"/>
</dbReference>
<evidence type="ECO:0000313" key="3">
    <source>
        <dbReference type="Proteomes" id="UP000261828"/>
    </source>
</evidence>
<protein>
    <recommendedName>
        <fullName evidence="1">Nudix hydrolase domain-containing protein</fullName>
    </recommendedName>
</protein>
<gene>
    <name evidence="2" type="ORF">DX873_02855</name>
</gene>
<evidence type="ECO:0000259" key="1">
    <source>
        <dbReference type="Pfam" id="PF00293"/>
    </source>
</evidence>
<feature type="domain" description="Nudix hydrolase" evidence="1">
    <location>
        <begin position="26"/>
        <end position="86"/>
    </location>
</feature>